<name>A0A8S5MQN2_9CAUD</name>
<reference evidence="1" key="1">
    <citation type="journal article" date="2021" name="Proc. Natl. Acad. Sci. U.S.A.">
        <title>A Catalog of Tens of Thousands of Viruses from Human Metagenomes Reveals Hidden Associations with Chronic Diseases.</title>
        <authorList>
            <person name="Tisza M.J."/>
            <person name="Buck C.B."/>
        </authorList>
    </citation>
    <scope>NUCLEOTIDE SEQUENCE</scope>
    <source>
        <strain evidence="1">CtqI92</strain>
    </source>
</reference>
<organism evidence="1">
    <name type="scientific">Caudovirales sp. ctqI92</name>
    <dbReference type="NCBI Taxonomy" id="2826785"/>
    <lineage>
        <taxon>Viruses</taxon>
        <taxon>Duplodnaviria</taxon>
        <taxon>Heunggongvirae</taxon>
        <taxon>Uroviricota</taxon>
        <taxon>Caudoviricetes</taxon>
    </lineage>
</organism>
<dbReference type="EMBL" id="BK014963">
    <property type="protein sequence ID" value="DAD84622.1"/>
    <property type="molecule type" value="Genomic_DNA"/>
</dbReference>
<sequence>MWDGIAFKVYGSEAYMNVLLEANQEYAQYVILPANLILKCPDVDIRATINLPPWRR</sequence>
<accession>A0A8S5MQN2</accession>
<evidence type="ECO:0000313" key="1">
    <source>
        <dbReference type="EMBL" id="DAD84622.1"/>
    </source>
</evidence>
<proteinExistence type="predicted"/>
<protein>
    <submittedName>
        <fullName evidence="1">Baseplate wedge protein</fullName>
    </submittedName>
</protein>